<dbReference type="PANTHER" id="PTHR33481:SF1">
    <property type="entry name" value="ENDONUCLEASE_EXONUCLEASE_PHOSPHATASE DOMAIN-CONTAINING PROTEIN-RELATED"/>
    <property type="match status" value="1"/>
</dbReference>
<gene>
    <name evidence="2" type="ORF">X975_19757</name>
</gene>
<evidence type="ECO:0000313" key="3">
    <source>
        <dbReference type="Proteomes" id="UP000054359"/>
    </source>
</evidence>
<dbReference type="EMBL" id="KK113107">
    <property type="protein sequence ID" value="KFM59365.1"/>
    <property type="molecule type" value="Genomic_DNA"/>
</dbReference>
<dbReference type="OMA" id="CYANDIQ"/>
<evidence type="ECO:0000313" key="2">
    <source>
        <dbReference type="EMBL" id="KFM59365.1"/>
    </source>
</evidence>
<sequence>MLDVVKAFDRVWHEGLIYKLIQQGLEREMIQLIVSFITNRTFAVSIGEDQSSIHTINAGVPQGSILGPILYLLYVAEFPRMPIDKNHFLGCYADDTALAVKSANANYAVSKLQDFMTDVEAWCTKWRILINAQKSQL</sequence>
<keyword evidence="2" id="KW-0695">RNA-directed DNA polymerase</keyword>
<dbReference type="GO" id="GO:0003964">
    <property type="term" value="F:RNA-directed DNA polymerase activity"/>
    <property type="evidence" value="ECO:0007669"/>
    <property type="project" value="UniProtKB-KW"/>
</dbReference>
<dbReference type="InterPro" id="IPR000477">
    <property type="entry name" value="RT_dom"/>
</dbReference>
<dbReference type="SUPFAM" id="SSF56672">
    <property type="entry name" value="DNA/RNA polymerases"/>
    <property type="match status" value="1"/>
</dbReference>
<organism evidence="2 3">
    <name type="scientific">Stegodyphus mimosarum</name>
    <name type="common">African social velvet spider</name>
    <dbReference type="NCBI Taxonomy" id="407821"/>
    <lineage>
        <taxon>Eukaryota</taxon>
        <taxon>Metazoa</taxon>
        <taxon>Ecdysozoa</taxon>
        <taxon>Arthropoda</taxon>
        <taxon>Chelicerata</taxon>
        <taxon>Arachnida</taxon>
        <taxon>Araneae</taxon>
        <taxon>Araneomorphae</taxon>
        <taxon>Entelegynae</taxon>
        <taxon>Eresoidea</taxon>
        <taxon>Eresidae</taxon>
        <taxon>Stegodyphus</taxon>
    </lineage>
</organism>
<dbReference type="STRING" id="407821.A0A087T2M6"/>
<name>A0A087T2M6_STEMI</name>
<dbReference type="PANTHER" id="PTHR33481">
    <property type="entry name" value="REVERSE TRANSCRIPTASE"/>
    <property type="match status" value="1"/>
</dbReference>
<dbReference type="PROSITE" id="PS50878">
    <property type="entry name" value="RT_POL"/>
    <property type="match status" value="1"/>
</dbReference>
<dbReference type="Pfam" id="PF00078">
    <property type="entry name" value="RVT_1"/>
    <property type="match status" value="1"/>
</dbReference>
<keyword evidence="2" id="KW-0808">Transferase</keyword>
<accession>A0A087T2M6</accession>
<dbReference type="AlphaFoldDB" id="A0A087T2M6"/>
<protein>
    <submittedName>
        <fullName evidence="2">RNA-directed DNA polymerase from mobile element jockey</fullName>
    </submittedName>
</protein>
<dbReference type="OrthoDB" id="6437066at2759"/>
<evidence type="ECO:0000259" key="1">
    <source>
        <dbReference type="PROSITE" id="PS50878"/>
    </source>
</evidence>
<feature type="domain" description="Reverse transcriptase" evidence="1">
    <location>
        <begin position="1"/>
        <end position="137"/>
    </location>
</feature>
<proteinExistence type="predicted"/>
<keyword evidence="3" id="KW-1185">Reference proteome</keyword>
<feature type="non-terminal residue" evidence="2">
    <location>
        <position position="137"/>
    </location>
</feature>
<dbReference type="Proteomes" id="UP000054359">
    <property type="component" value="Unassembled WGS sequence"/>
</dbReference>
<dbReference type="InterPro" id="IPR043502">
    <property type="entry name" value="DNA/RNA_pol_sf"/>
</dbReference>
<reference evidence="2 3" key="1">
    <citation type="submission" date="2013-11" db="EMBL/GenBank/DDBJ databases">
        <title>Genome sequencing of Stegodyphus mimosarum.</title>
        <authorList>
            <person name="Bechsgaard J."/>
        </authorList>
    </citation>
    <scope>NUCLEOTIDE SEQUENCE [LARGE SCALE GENOMIC DNA]</scope>
</reference>
<keyword evidence="2" id="KW-0548">Nucleotidyltransferase</keyword>